<accession>A0A811K4J9</accession>
<dbReference type="Proteomes" id="UP000783686">
    <property type="component" value="Unassembled WGS sequence"/>
</dbReference>
<feature type="region of interest" description="Disordered" evidence="2">
    <location>
        <begin position="1"/>
        <end position="43"/>
    </location>
</feature>
<keyword evidence="1" id="KW-0175">Coiled coil</keyword>
<dbReference type="EMBL" id="CAJFDH010000002">
    <property type="protein sequence ID" value="CAD5210896.1"/>
    <property type="molecule type" value="Genomic_DNA"/>
</dbReference>
<sequence>MGRRVTNTRDVKGYIAIDKVRNQDNSPSESEGRDRRGSSDDALEATVEEAKAALRAEASSGSLRTIRLAEQPQPSLVDFFLDDAAYEKTDLTNVVLPSPPKDSYRGKAPKIEKIPNWNNMADSRLQDRFMSERVPLKDLEERAARKERGPRTNENSAKDSYLEVIKDSNDLVKHFQKSQEQKDARKLQRQKRKDKKSKEMKKLTSLHLNQKEEIALNMAKTRHEEARRLVMEKKKKTKEAQRQEEEALSNYASAKRDFEKVKKSIKNMRRSNVGGDTQVKAAELINRYREIAERNRRGATNTTSTTNLIKDLLEIPEPEVDENGLGSLDVDYVASEATLNIDSDEAAKYMKILQKKLRKYHSSNSRKEESDEEQPRSASESSSASNF</sequence>
<feature type="compositionally biased region" description="Low complexity" evidence="2">
    <location>
        <begin position="377"/>
        <end position="387"/>
    </location>
</feature>
<organism evidence="3 4">
    <name type="scientific">Bursaphelenchus okinawaensis</name>
    <dbReference type="NCBI Taxonomy" id="465554"/>
    <lineage>
        <taxon>Eukaryota</taxon>
        <taxon>Metazoa</taxon>
        <taxon>Ecdysozoa</taxon>
        <taxon>Nematoda</taxon>
        <taxon>Chromadorea</taxon>
        <taxon>Rhabditida</taxon>
        <taxon>Tylenchina</taxon>
        <taxon>Tylenchomorpha</taxon>
        <taxon>Aphelenchoidea</taxon>
        <taxon>Aphelenchoididae</taxon>
        <taxon>Bursaphelenchus</taxon>
    </lineage>
</organism>
<reference evidence="3" key="1">
    <citation type="submission" date="2020-09" db="EMBL/GenBank/DDBJ databases">
        <authorList>
            <person name="Kikuchi T."/>
        </authorList>
    </citation>
    <scope>NUCLEOTIDE SEQUENCE</scope>
    <source>
        <strain evidence="3">SH1</strain>
    </source>
</reference>
<proteinExistence type="predicted"/>
<feature type="compositionally biased region" description="Basic and acidic residues" evidence="2">
    <location>
        <begin position="7"/>
        <end position="22"/>
    </location>
</feature>
<keyword evidence="4" id="KW-1185">Reference proteome</keyword>
<feature type="compositionally biased region" description="Basic and acidic residues" evidence="2">
    <location>
        <begin position="175"/>
        <end position="186"/>
    </location>
</feature>
<dbReference type="Proteomes" id="UP000614601">
    <property type="component" value="Unassembled WGS sequence"/>
</dbReference>
<name>A0A811K4J9_9BILA</name>
<dbReference type="EMBL" id="CAJFCW020000002">
    <property type="protein sequence ID" value="CAG9092313.1"/>
    <property type="molecule type" value="Genomic_DNA"/>
</dbReference>
<feature type="region of interest" description="Disordered" evidence="2">
    <location>
        <begin position="126"/>
        <end position="162"/>
    </location>
</feature>
<feature type="compositionally biased region" description="Basic and acidic residues" evidence="2">
    <location>
        <begin position="365"/>
        <end position="375"/>
    </location>
</feature>
<evidence type="ECO:0000256" key="2">
    <source>
        <dbReference type="SAM" id="MobiDB-lite"/>
    </source>
</evidence>
<evidence type="ECO:0000256" key="1">
    <source>
        <dbReference type="SAM" id="Coils"/>
    </source>
</evidence>
<dbReference type="AlphaFoldDB" id="A0A811K4J9"/>
<feature type="compositionally biased region" description="Basic and acidic residues" evidence="2">
    <location>
        <begin position="30"/>
        <end position="39"/>
    </location>
</feature>
<feature type="region of interest" description="Disordered" evidence="2">
    <location>
        <begin position="358"/>
        <end position="387"/>
    </location>
</feature>
<evidence type="ECO:0000313" key="3">
    <source>
        <dbReference type="EMBL" id="CAD5210896.1"/>
    </source>
</evidence>
<evidence type="ECO:0000313" key="4">
    <source>
        <dbReference type="Proteomes" id="UP000614601"/>
    </source>
</evidence>
<gene>
    <name evidence="3" type="ORF">BOKJ2_LOCUS3423</name>
</gene>
<feature type="region of interest" description="Disordered" evidence="2">
    <location>
        <begin position="175"/>
        <end position="202"/>
    </location>
</feature>
<comment type="caution">
    <text evidence="3">The sequence shown here is derived from an EMBL/GenBank/DDBJ whole genome shotgun (WGS) entry which is preliminary data.</text>
</comment>
<protein>
    <submittedName>
        <fullName evidence="3">Uncharacterized protein</fullName>
    </submittedName>
</protein>
<feature type="coiled-coil region" evidence="1">
    <location>
        <begin position="216"/>
        <end position="271"/>
    </location>
</feature>